<name>A0ABS5VVS9_9BACT</name>
<dbReference type="EMBL" id="JAHESD010000042">
    <property type="protein sequence ID" value="MBT1704917.1"/>
    <property type="molecule type" value="Genomic_DNA"/>
</dbReference>
<evidence type="ECO:0000313" key="2">
    <source>
        <dbReference type="Proteomes" id="UP000772618"/>
    </source>
</evidence>
<evidence type="ECO:0000313" key="1">
    <source>
        <dbReference type="EMBL" id="MBT1704917.1"/>
    </source>
</evidence>
<keyword evidence="2" id="KW-1185">Reference proteome</keyword>
<reference evidence="1 2" key="1">
    <citation type="submission" date="2021-05" db="EMBL/GenBank/DDBJ databases">
        <title>A Polyphasic approach of four new species of the genus Ohtaekwangia: Ohtaekwangia histidinii sp. nov., Ohtaekwangia cretensis sp. nov., Ohtaekwangia indiensis sp. nov., Ohtaekwangia reichenbachii sp. nov. from diverse environment.</title>
        <authorList>
            <person name="Octaviana S."/>
        </authorList>
    </citation>
    <scope>NUCLEOTIDE SEQUENCE [LARGE SCALE GENOMIC DNA]</scope>
    <source>
        <strain evidence="1 2">PWU20</strain>
    </source>
</reference>
<accession>A0ABS5VVS9</accession>
<protein>
    <submittedName>
        <fullName evidence="1">Uncharacterized protein</fullName>
    </submittedName>
</protein>
<gene>
    <name evidence="1" type="ORF">KK060_16610</name>
</gene>
<comment type="caution">
    <text evidence="1">The sequence shown here is derived from an EMBL/GenBank/DDBJ whole genome shotgun (WGS) entry which is preliminary data.</text>
</comment>
<organism evidence="1 2">
    <name type="scientific">Chryseosolibacter indicus</name>
    <dbReference type="NCBI Taxonomy" id="2782351"/>
    <lineage>
        <taxon>Bacteria</taxon>
        <taxon>Pseudomonadati</taxon>
        <taxon>Bacteroidota</taxon>
        <taxon>Cytophagia</taxon>
        <taxon>Cytophagales</taxon>
        <taxon>Chryseotaleaceae</taxon>
        <taxon>Chryseosolibacter</taxon>
    </lineage>
</organism>
<dbReference type="RefSeq" id="WP_254154877.1">
    <property type="nucleotide sequence ID" value="NZ_JAHESD010000042.1"/>
</dbReference>
<sequence>MGVVKNNLVTKGFSGKMGDDIVFRQVGNQTQFAKAGRRRASFTENQVAQQERFLNAVMYAKSALLDPATKELYVLMAEKAGLRSAYSAAVTDYLTPPKIASVFTGNYQGEVGNTLFIAAVNDFKITEVTLTIQRADNTVVETGAALRDGGSWKYTAAVANAEFMGNKIVVRAKDRLGKEVTFEQLLGT</sequence>
<proteinExistence type="predicted"/>
<dbReference type="Proteomes" id="UP000772618">
    <property type="component" value="Unassembled WGS sequence"/>
</dbReference>